<reference evidence="2 3" key="1">
    <citation type="submission" date="2020-12" db="EMBL/GenBank/DDBJ databases">
        <authorList>
            <person name="Zhou J."/>
        </authorList>
    </citation>
    <scope>NUCLEOTIDE SEQUENCE [LARGE SCALE GENOMIC DNA]</scope>
    <source>
        <strain evidence="2 3">CCUG 61299</strain>
    </source>
</reference>
<organism evidence="2 3">
    <name type="scientific">Actinomyces weissii</name>
    <dbReference type="NCBI Taxonomy" id="675090"/>
    <lineage>
        <taxon>Bacteria</taxon>
        <taxon>Bacillati</taxon>
        <taxon>Actinomycetota</taxon>
        <taxon>Actinomycetes</taxon>
        <taxon>Actinomycetales</taxon>
        <taxon>Actinomycetaceae</taxon>
        <taxon>Actinomyces</taxon>
    </lineage>
</organism>
<proteinExistence type="predicted"/>
<evidence type="ECO:0000256" key="1">
    <source>
        <dbReference type="SAM" id="Phobius"/>
    </source>
</evidence>
<name>A0A7T7S2R4_9ACTO</name>
<dbReference type="EMBL" id="CP066802">
    <property type="protein sequence ID" value="QQM67724.1"/>
    <property type="molecule type" value="Genomic_DNA"/>
</dbReference>
<keyword evidence="1" id="KW-1133">Transmembrane helix</keyword>
<dbReference type="Proteomes" id="UP000595895">
    <property type="component" value="Chromosome"/>
</dbReference>
<feature type="transmembrane region" description="Helical" evidence="1">
    <location>
        <begin position="153"/>
        <end position="174"/>
    </location>
</feature>
<accession>A0A7T7S2R4</accession>
<feature type="transmembrane region" description="Helical" evidence="1">
    <location>
        <begin position="538"/>
        <end position="560"/>
    </location>
</feature>
<dbReference type="AlphaFoldDB" id="A0A7T7S2R4"/>
<feature type="transmembrane region" description="Helical" evidence="1">
    <location>
        <begin position="311"/>
        <end position="333"/>
    </location>
</feature>
<keyword evidence="3" id="KW-1185">Reference proteome</keyword>
<feature type="transmembrane region" description="Helical" evidence="1">
    <location>
        <begin position="111"/>
        <end position="132"/>
    </location>
</feature>
<evidence type="ECO:0000313" key="3">
    <source>
        <dbReference type="Proteomes" id="UP000595895"/>
    </source>
</evidence>
<sequence>MPAPAPVPVGTPLPAPGQAPVAAQAPVGTPATDPFSLAFRPLAAVPAQLTVLFSLLTVLGAALLSGILLAVGTSQLGEEEPQVNMLPVALGMSLSGRLSITGQAFLGDAQVNLSILALGTLTLIGTVLFQLARRRRHLDGAWAPVGAVALRSCVEALAVSLLTAILLGFLTVHVVDEVEVEMRGCFLGIFLVVLVLVFAALFLGRAGDVLLGRLPASAAGSLREVGALFSYTFRFMAPLVLVGGVVLLLVQDQAAASALVPVYLGNLLTGLLALGTFGAVQGDSNPFVDPFADGGAQKGSEYQFAWDVMGAWSVLLFLVMVVLVVVLAASVGVRRPRLAAPDLTRVWQLPVLAWVVALVFLHLLAPVSLSAKVLGARQESSVTASWWSSLTFALLVTAVSVLAEYVPAIMYNLSQPLLRLCAGSAATSRWLAGPGVAVPAGAVAGGVAGGFTTTPQGSVIGAAAGDFPASQTGGFPVAPGGGAPVAPPEGFMAAPDAGAAAAGGYQASQTGGLPVAQPGQALPAPAPLDPAARKRLKVIGAGFGVLVLLVAVGVGAVAFLNSSRTPQATVQSYLQLVAEGKASEANAVVDPGVPNDQRLLLTDEVLGAAKSRIVVDEVRELKGKGDVRTVKATVSLDDKSHELTIEVHKGPKDYGLLNTWKIDTPAVQQVTLSAMGLQQVVVSGATLDFPEKKDVGYSSVEQYAYFGIYDLALPEGYSTYLEPVNRTLLVEPVTSLGFGGNQAKTVVTVQPTSKLEELAQKAVEAAAESCVKPENRKDEECPWLIRTFDLQSLEVKETGSDLSIEEDMSFSGGPVTFKYQEKVTSWRPNPKFKETKYKMKGKITFPDGAEPRIEVTGSSEYYGF</sequence>
<protein>
    <submittedName>
        <fullName evidence="2">Uncharacterized protein</fullName>
    </submittedName>
</protein>
<feature type="transmembrane region" description="Helical" evidence="1">
    <location>
        <begin position="49"/>
        <end position="71"/>
    </location>
</feature>
<dbReference type="KEGG" id="awe:JG540_02250"/>
<feature type="transmembrane region" description="Helical" evidence="1">
    <location>
        <begin position="186"/>
        <end position="204"/>
    </location>
</feature>
<dbReference type="RefSeq" id="WP_200276666.1">
    <property type="nucleotide sequence ID" value="NZ_CP066802.1"/>
</dbReference>
<keyword evidence="1" id="KW-0472">Membrane</keyword>
<keyword evidence="1" id="KW-0812">Transmembrane</keyword>
<evidence type="ECO:0000313" key="2">
    <source>
        <dbReference type="EMBL" id="QQM67724.1"/>
    </source>
</evidence>
<gene>
    <name evidence="2" type="ORF">JG540_02250</name>
</gene>
<feature type="transmembrane region" description="Helical" evidence="1">
    <location>
        <begin position="385"/>
        <end position="406"/>
    </location>
</feature>
<feature type="transmembrane region" description="Helical" evidence="1">
    <location>
        <begin position="225"/>
        <end position="250"/>
    </location>
</feature>
<feature type="transmembrane region" description="Helical" evidence="1">
    <location>
        <begin position="345"/>
        <end position="365"/>
    </location>
</feature>